<evidence type="ECO:0000313" key="1">
    <source>
        <dbReference type="EMBL" id="GFH40282.1"/>
    </source>
</evidence>
<dbReference type="InterPro" id="IPR029063">
    <property type="entry name" value="SAM-dependent_MTases_sf"/>
</dbReference>
<name>A0A6A0B500_9LACT</name>
<dbReference type="SUPFAM" id="SSF53335">
    <property type="entry name" value="S-adenosyl-L-methionine-dependent methyltransferases"/>
    <property type="match status" value="1"/>
</dbReference>
<keyword evidence="1" id="KW-0808">Transferase</keyword>
<accession>A0A6A0B500</accession>
<dbReference type="PIRSF" id="PIRSF018637">
    <property type="entry name" value="TrmK"/>
    <property type="match status" value="1"/>
</dbReference>
<keyword evidence="2" id="KW-1185">Reference proteome</keyword>
<dbReference type="PANTHER" id="PTHR38451:SF1">
    <property type="entry name" value="TRNA (ADENINE(22)-N(1))-METHYLTRANSFERASE"/>
    <property type="match status" value="1"/>
</dbReference>
<protein>
    <submittedName>
        <fullName evidence="1">SAM-dependent methyltransferase</fullName>
    </submittedName>
</protein>
<dbReference type="GO" id="GO:0032259">
    <property type="term" value="P:methylation"/>
    <property type="evidence" value="ECO:0007669"/>
    <property type="project" value="UniProtKB-KW"/>
</dbReference>
<sequence length="232" mass="25733">MNHEKLSKRLQAVADFVPDNARLLDVGSDHAYLPINLIRTGKINFAVAGEVVKGPFESAVDNVRVSNLTDKITVRLANGLVAMTADDAINTVTIAGMGGNLIAEILAADTAKLEKVETLILQPNNGEKFLRTWLVANGFSISDERILSEHDKIYELMRVRHAKNTNANLTSDELTFGKYLMNEKSAVFKAKWRAEQLNMQKILDKLPAAAAEKRQMFQEKIEKIEAILNASK</sequence>
<dbReference type="PANTHER" id="PTHR38451">
    <property type="entry name" value="TRNA (ADENINE(22)-N(1))-METHYLTRANSFERASE"/>
    <property type="match status" value="1"/>
</dbReference>
<keyword evidence="1" id="KW-0489">Methyltransferase</keyword>
<organism evidence="1 2">
    <name type="scientific">Pseudolactococcus insecticola</name>
    <dbReference type="NCBI Taxonomy" id="2709158"/>
    <lineage>
        <taxon>Bacteria</taxon>
        <taxon>Bacillati</taxon>
        <taxon>Bacillota</taxon>
        <taxon>Bacilli</taxon>
        <taxon>Lactobacillales</taxon>
        <taxon>Streptococcaceae</taxon>
        <taxon>Pseudolactococcus</taxon>
    </lineage>
</organism>
<dbReference type="Proteomes" id="UP000475928">
    <property type="component" value="Unassembled WGS sequence"/>
</dbReference>
<dbReference type="GO" id="GO:0160105">
    <property type="term" value="F:tRNA (adenine(22)-N1)-methyltransferase activity"/>
    <property type="evidence" value="ECO:0007669"/>
    <property type="project" value="InterPro"/>
</dbReference>
<evidence type="ECO:0000313" key="2">
    <source>
        <dbReference type="Proteomes" id="UP000475928"/>
    </source>
</evidence>
<reference evidence="1 2" key="1">
    <citation type="submission" date="2020-02" db="EMBL/GenBank/DDBJ databases">
        <title>Draft genome sequence of Lactococcus sp. Hs20B0-1.</title>
        <authorList>
            <person name="Noda S."/>
            <person name="Yuki M."/>
            <person name="Ohkuma M."/>
        </authorList>
    </citation>
    <scope>NUCLEOTIDE SEQUENCE [LARGE SCALE GENOMIC DNA]</scope>
    <source>
        <strain evidence="1 2">Hs20B0-1</strain>
    </source>
</reference>
<dbReference type="Pfam" id="PF04816">
    <property type="entry name" value="TrmK"/>
    <property type="match status" value="1"/>
</dbReference>
<comment type="caution">
    <text evidence="1">The sequence shown here is derived from an EMBL/GenBank/DDBJ whole genome shotgun (WGS) entry which is preliminary data.</text>
</comment>
<dbReference type="Gene3D" id="1.10.287.1890">
    <property type="match status" value="1"/>
</dbReference>
<gene>
    <name evidence="1" type="ORF">Hs20B_06800</name>
</gene>
<dbReference type="AlphaFoldDB" id="A0A6A0B500"/>
<dbReference type="InterPro" id="IPR006901">
    <property type="entry name" value="TrmK"/>
</dbReference>
<proteinExistence type="predicted"/>
<dbReference type="Gene3D" id="3.40.50.150">
    <property type="entry name" value="Vaccinia Virus protein VP39"/>
    <property type="match status" value="1"/>
</dbReference>
<dbReference type="EMBL" id="BLLH01000002">
    <property type="protein sequence ID" value="GFH40282.1"/>
    <property type="molecule type" value="Genomic_DNA"/>
</dbReference>
<dbReference type="RefSeq" id="WP_172355650.1">
    <property type="nucleotide sequence ID" value="NZ_BLLH01000002.1"/>
</dbReference>